<sequence>MRMDFGPDSPGENTRLAPERAPRWMRSLLSDVTRARAHPDVRGVDARGRSGPVKADRSAAVLMLFSGADHLQADPPQDAALLLTHRSPSMRSHSGQIAFPGGRVDDTDLNAVDAALREAWEETGLDRTTVTPVAELEPVHIRASGYPVHPVLGHWHTPGEVGVASPTEADDVFPAYLSDLVDPRNRLMVGWSGWKGPAFTINDYLVWGFTAGLISALLHQGGWEQEWDRETTLDLQDTLAKSRNNEPRYSDPGNRVRFLR</sequence>
<evidence type="ECO:0000256" key="1">
    <source>
        <dbReference type="ARBA" id="ARBA00001936"/>
    </source>
</evidence>
<dbReference type="GO" id="GO:0030145">
    <property type="term" value="F:manganese ion binding"/>
    <property type="evidence" value="ECO:0007669"/>
    <property type="project" value="InterPro"/>
</dbReference>
<comment type="cofactor">
    <cofactor evidence="1">
        <name>Mn(2+)</name>
        <dbReference type="ChEBI" id="CHEBI:29035"/>
    </cofactor>
</comment>
<proteinExistence type="inferred from homology"/>
<protein>
    <submittedName>
        <fullName evidence="10">NUDIX domain-containing protein</fullName>
    </submittedName>
</protein>
<keyword evidence="7" id="KW-0464">Manganese</keyword>
<keyword evidence="11" id="KW-1185">Reference proteome</keyword>
<evidence type="ECO:0000256" key="4">
    <source>
        <dbReference type="ARBA" id="ARBA00022723"/>
    </source>
</evidence>
<dbReference type="GO" id="GO:0009132">
    <property type="term" value="P:nucleoside diphosphate metabolic process"/>
    <property type="evidence" value="ECO:0007669"/>
    <property type="project" value="InterPro"/>
</dbReference>
<feature type="region of interest" description="Disordered" evidence="8">
    <location>
        <begin position="1"/>
        <end position="22"/>
    </location>
</feature>
<dbReference type="SUPFAM" id="SSF55811">
    <property type="entry name" value="Nudix"/>
    <property type="match status" value="1"/>
</dbReference>
<dbReference type="PANTHER" id="PTHR12992:SF11">
    <property type="entry name" value="MITOCHONDRIAL COENZYME A DIPHOSPHATASE NUDT8"/>
    <property type="match status" value="1"/>
</dbReference>
<evidence type="ECO:0000256" key="8">
    <source>
        <dbReference type="SAM" id="MobiDB-lite"/>
    </source>
</evidence>
<evidence type="ECO:0000256" key="3">
    <source>
        <dbReference type="ARBA" id="ARBA00006506"/>
    </source>
</evidence>
<dbReference type="RefSeq" id="WP_085548889.1">
    <property type="nucleotide sequence ID" value="NZ_FXAR01000002.1"/>
</dbReference>
<evidence type="ECO:0000313" key="10">
    <source>
        <dbReference type="EMBL" id="SMG15200.1"/>
    </source>
</evidence>
<evidence type="ECO:0000259" key="9">
    <source>
        <dbReference type="PROSITE" id="PS51462"/>
    </source>
</evidence>
<gene>
    <name evidence="10" type="ORF">SAMN06295981_0720</name>
</gene>
<dbReference type="InterPro" id="IPR015797">
    <property type="entry name" value="NUDIX_hydrolase-like_dom_sf"/>
</dbReference>
<evidence type="ECO:0000313" key="11">
    <source>
        <dbReference type="Proteomes" id="UP000193309"/>
    </source>
</evidence>
<evidence type="ECO:0000256" key="6">
    <source>
        <dbReference type="ARBA" id="ARBA00022842"/>
    </source>
</evidence>
<organism evidence="10 11">
    <name type="scientific">Corynebacterium pollutisoli</name>
    <dbReference type="NCBI Taxonomy" id="1610489"/>
    <lineage>
        <taxon>Bacteria</taxon>
        <taxon>Bacillati</taxon>
        <taxon>Actinomycetota</taxon>
        <taxon>Actinomycetes</taxon>
        <taxon>Mycobacteriales</taxon>
        <taxon>Corynebacteriaceae</taxon>
        <taxon>Corynebacterium</taxon>
    </lineage>
</organism>
<dbReference type="EMBL" id="FXAR01000002">
    <property type="protein sequence ID" value="SMG15200.1"/>
    <property type="molecule type" value="Genomic_DNA"/>
</dbReference>
<reference evidence="11" key="1">
    <citation type="submission" date="2017-04" db="EMBL/GenBank/DDBJ databases">
        <authorList>
            <person name="Varghese N."/>
            <person name="Submissions S."/>
        </authorList>
    </citation>
    <scope>NUCLEOTIDE SEQUENCE [LARGE SCALE GENOMIC DNA]</scope>
    <source>
        <strain evidence="11">VDS</strain>
    </source>
</reference>
<dbReference type="GO" id="GO:0000287">
    <property type="term" value="F:magnesium ion binding"/>
    <property type="evidence" value="ECO:0007669"/>
    <property type="project" value="InterPro"/>
</dbReference>
<dbReference type="CDD" id="cd03426">
    <property type="entry name" value="NUDIX_CoAse_Nudt7"/>
    <property type="match status" value="1"/>
</dbReference>
<dbReference type="Proteomes" id="UP000193309">
    <property type="component" value="Unassembled WGS sequence"/>
</dbReference>
<dbReference type="STRING" id="1610489.SAMN06295981_0720"/>
<dbReference type="Pfam" id="PF00293">
    <property type="entry name" value="NUDIX"/>
    <property type="match status" value="1"/>
</dbReference>
<dbReference type="Gene3D" id="3.90.79.10">
    <property type="entry name" value="Nucleoside Triphosphate Pyrophosphohydrolase"/>
    <property type="match status" value="1"/>
</dbReference>
<dbReference type="PROSITE" id="PS01293">
    <property type="entry name" value="NUDIX_COA"/>
    <property type="match status" value="1"/>
</dbReference>
<comment type="similarity">
    <text evidence="3">Belongs to the Nudix hydrolase family. PCD1 subfamily.</text>
</comment>
<dbReference type="AlphaFoldDB" id="A0A1X7IKZ5"/>
<keyword evidence="5" id="KW-0378">Hydrolase</keyword>
<feature type="domain" description="Nudix hydrolase" evidence="9">
    <location>
        <begin position="55"/>
        <end position="201"/>
    </location>
</feature>
<dbReference type="InterPro" id="IPR000086">
    <property type="entry name" value="NUDIX_hydrolase_dom"/>
</dbReference>
<dbReference type="InterPro" id="IPR000059">
    <property type="entry name" value="NUDIX_hydrolase_NudL_CS"/>
</dbReference>
<dbReference type="GO" id="GO:0010945">
    <property type="term" value="F:coenzyme A diphosphatase activity"/>
    <property type="evidence" value="ECO:0007669"/>
    <property type="project" value="InterPro"/>
</dbReference>
<name>A0A1X7IKZ5_9CORY</name>
<comment type="cofactor">
    <cofactor evidence="2">
        <name>Mg(2+)</name>
        <dbReference type="ChEBI" id="CHEBI:18420"/>
    </cofactor>
</comment>
<keyword evidence="4" id="KW-0479">Metal-binding</keyword>
<evidence type="ECO:0000256" key="2">
    <source>
        <dbReference type="ARBA" id="ARBA00001946"/>
    </source>
</evidence>
<dbReference type="PANTHER" id="PTHR12992">
    <property type="entry name" value="NUDIX HYDROLASE"/>
    <property type="match status" value="1"/>
</dbReference>
<dbReference type="InterPro" id="IPR045121">
    <property type="entry name" value="CoAse"/>
</dbReference>
<keyword evidence="6" id="KW-0460">Magnesium</keyword>
<accession>A0A1X7IKZ5</accession>
<dbReference type="PROSITE" id="PS51462">
    <property type="entry name" value="NUDIX"/>
    <property type="match status" value="1"/>
</dbReference>
<evidence type="ECO:0000256" key="7">
    <source>
        <dbReference type="ARBA" id="ARBA00023211"/>
    </source>
</evidence>
<evidence type="ECO:0000256" key="5">
    <source>
        <dbReference type="ARBA" id="ARBA00022801"/>
    </source>
</evidence>